<feature type="transmembrane region" description="Helical" evidence="8">
    <location>
        <begin position="220"/>
        <end position="238"/>
    </location>
</feature>
<comment type="subcellular location">
    <subcellularLocation>
        <location evidence="1">Cell membrane</location>
        <topology evidence="1">Multi-pass membrane protein</topology>
    </subcellularLocation>
</comment>
<evidence type="ECO:0000256" key="1">
    <source>
        <dbReference type="ARBA" id="ARBA00004651"/>
    </source>
</evidence>
<evidence type="ECO:0000256" key="2">
    <source>
        <dbReference type="ARBA" id="ARBA00007362"/>
    </source>
</evidence>
<reference evidence="10 11" key="2">
    <citation type="submission" date="2013-04" db="EMBL/GenBank/DDBJ databases">
        <title>The Genome Sequence of Bilophila wadsworthia 3_1_6.</title>
        <authorList>
            <consortium name="The Broad Institute Genomics Platform"/>
            <person name="Earl A."/>
            <person name="Ward D."/>
            <person name="Feldgarden M."/>
            <person name="Gevers D."/>
            <person name="Sibley C."/>
            <person name="Strauss J."/>
            <person name="Allen-Vercoe E."/>
            <person name="Walker B."/>
            <person name="Young S."/>
            <person name="Zeng Q."/>
            <person name="Gargeya S."/>
            <person name="Fitzgerald M."/>
            <person name="Haas B."/>
            <person name="Abouelleil A."/>
            <person name="Allen A.W."/>
            <person name="Alvarado L."/>
            <person name="Arachchi H.M."/>
            <person name="Berlin A.M."/>
            <person name="Chapman S.B."/>
            <person name="Gainer-Dewar J."/>
            <person name="Goldberg J."/>
            <person name="Griggs A."/>
            <person name="Gujja S."/>
            <person name="Hansen M."/>
            <person name="Howarth C."/>
            <person name="Imamovic A."/>
            <person name="Ireland A."/>
            <person name="Larimer J."/>
            <person name="McCowan C."/>
            <person name="Murphy C."/>
            <person name="Pearson M."/>
            <person name="Poon T.W."/>
            <person name="Priest M."/>
            <person name="Roberts A."/>
            <person name="Saif S."/>
            <person name="Shea T."/>
            <person name="Sisk P."/>
            <person name="Sykes S."/>
            <person name="Wortman J."/>
            <person name="Nusbaum C."/>
            <person name="Birren B."/>
        </authorList>
    </citation>
    <scope>NUCLEOTIDE SEQUENCE [LARGE SCALE GENOMIC DNA]</scope>
    <source>
        <strain evidence="10 11">3_1_6</strain>
    </source>
</reference>
<dbReference type="Proteomes" id="UP000006034">
    <property type="component" value="Unassembled WGS sequence"/>
</dbReference>
<proteinExistence type="inferred from homology"/>
<keyword evidence="7 8" id="KW-0472">Membrane</keyword>
<evidence type="ECO:0000256" key="4">
    <source>
        <dbReference type="ARBA" id="ARBA00022475"/>
    </source>
</evidence>
<dbReference type="InterPro" id="IPR004626">
    <property type="entry name" value="RarD"/>
</dbReference>
<feature type="transmembrane region" description="Helical" evidence="8">
    <location>
        <begin position="12"/>
        <end position="35"/>
    </location>
</feature>
<sequence length="302" mass="34240">MPLFAVPSVKSNSLGLLAGLCAFLIWGFLVVFWHMLDAVAPFEILCYRIVFSFVSLLPVVMLTRRWAEVVSAFRNRRVALTMFASSCVVGLNWFLYIWAISTGQILETSLGYYTNPLMNVLFGFLFLRERPSRLQGIAILLACIGVLLSFLGHNQFPWLALSLAFTFALYGFIRKTVSVEALPGLFIETIVLIPFSLGWILWLYWNGEGFLCSPTVREGFLLFLAGPVTSLPLVMFAYAARHMRLMTLGLLQYISPTCTFFLGIFMFGETLNPAALVTFIFIWLALLLYTVESWRQTRHLPH</sequence>
<dbReference type="GO" id="GO:0005886">
    <property type="term" value="C:plasma membrane"/>
    <property type="evidence" value="ECO:0007669"/>
    <property type="project" value="UniProtKB-SubCell"/>
</dbReference>
<evidence type="ECO:0000256" key="3">
    <source>
        <dbReference type="ARBA" id="ARBA00022448"/>
    </source>
</evidence>
<dbReference type="NCBIfam" id="TIGR00688">
    <property type="entry name" value="rarD"/>
    <property type="match status" value="1"/>
</dbReference>
<name>E5Y474_BILW3</name>
<dbReference type="eggNOG" id="COG2962">
    <property type="taxonomic scope" value="Bacteria"/>
</dbReference>
<feature type="transmembrane region" description="Helical" evidence="8">
    <location>
        <begin position="156"/>
        <end position="173"/>
    </location>
</feature>
<dbReference type="InterPro" id="IPR000620">
    <property type="entry name" value="EamA_dom"/>
</dbReference>
<keyword evidence="6 8" id="KW-1133">Transmembrane helix</keyword>
<keyword evidence="5 8" id="KW-0812">Transmembrane</keyword>
<feature type="transmembrane region" description="Helical" evidence="8">
    <location>
        <begin position="185"/>
        <end position="205"/>
    </location>
</feature>
<dbReference type="GeneID" id="78086124"/>
<feature type="transmembrane region" description="Helical" evidence="8">
    <location>
        <begin position="78"/>
        <end position="98"/>
    </location>
</feature>
<dbReference type="HOGENOM" id="CLU_054508_1_0_7"/>
<comment type="similarity">
    <text evidence="2">Belongs to the EamA transporter family.</text>
</comment>
<dbReference type="Pfam" id="PF00892">
    <property type="entry name" value="EamA"/>
    <property type="match status" value="1"/>
</dbReference>
<feature type="transmembrane region" description="Helical" evidence="8">
    <location>
        <begin position="134"/>
        <end position="150"/>
    </location>
</feature>
<dbReference type="OrthoDB" id="369870at2"/>
<dbReference type="RefSeq" id="WP_005025712.1">
    <property type="nucleotide sequence ID" value="NZ_KE150238.1"/>
</dbReference>
<dbReference type="InterPro" id="IPR037185">
    <property type="entry name" value="EmrE-like"/>
</dbReference>
<evidence type="ECO:0000256" key="7">
    <source>
        <dbReference type="ARBA" id="ARBA00023136"/>
    </source>
</evidence>
<feature type="domain" description="EamA" evidence="9">
    <location>
        <begin position="14"/>
        <end position="150"/>
    </location>
</feature>
<reference evidence="10 11" key="1">
    <citation type="submission" date="2010-10" db="EMBL/GenBank/DDBJ databases">
        <authorList>
            <consortium name="The Broad Institute Genome Sequencing Platform"/>
            <person name="Ward D."/>
            <person name="Earl A."/>
            <person name="Feldgarden M."/>
            <person name="Young S.K."/>
            <person name="Gargeya S."/>
            <person name="Zeng Q."/>
            <person name="Alvarado L."/>
            <person name="Berlin A."/>
            <person name="Bochicchio J."/>
            <person name="Chapman S.B."/>
            <person name="Chen Z."/>
            <person name="Freedman E."/>
            <person name="Gellesch M."/>
            <person name="Goldberg J."/>
            <person name="Griggs A."/>
            <person name="Gujja S."/>
            <person name="Heilman E."/>
            <person name="Heiman D."/>
            <person name="Howarth C."/>
            <person name="Mehta T."/>
            <person name="Neiman D."/>
            <person name="Pearson M."/>
            <person name="Roberts A."/>
            <person name="Saif S."/>
            <person name="Shea T."/>
            <person name="Shenoy N."/>
            <person name="Sisk P."/>
            <person name="Stolte C."/>
            <person name="Sykes S."/>
            <person name="White J."/>
            <person name="Yandava C."/>
            <person name="Allen-Vercoe E."/>
            <person name="Sibley C."/>
            <person name="Ambrose C.E."/>
            <person name="Strauss J."/>
            <person name="Daigneault M."/>
            <person name="Haas B."/>
            <person name="Nusbaum C."/>
            <person name="Birren B."/>
        </authorList>
    </citation>
    <scope>NUCLEOTIDE SEQUENCE [LARGE SCALE GENOMIC DNA]</scope>
    <source>
        <strain evidence="10 11">3_1_6</strain>
    </source>
</reference>
<evidence type="ECO:0000313" key="10">
    <source>
        <dbReference type="EMBL" id="EFV45172.1"/>
    </source>
</evidence>
<dbReference type="EMBL" id="ADCP02000001">
    <property type="protein sequence ID" value="EFV45172.1"/>
    <property type="molecule type" value="Genomic_DNA"/>
</dbReference>
<feature type="transmembrane region" description="Helical" evidence="8">
    <location>
        <begin position="47"/>
        <end position="66"/>
    </location>
</feature>
<dbReference type="AlphaFoldDB" id="E5Y474"/>
<evidence type="ECO:0000256" key="5">
    <source>
        <dbReference type="ARBA" id="ARBA00022692"/>
    </source>
</evidence>
<keyword evidence="3" id="KW-0813">Transport</keyword>
<feature type="transmembrane region" description="Helical" evidence="8">
    <location>
        <begin position="274"/>
        <end position="291"/>
    </location>
</feature>
<evidence type="ECO:0000313" key="11">
    <source>
        <dbReference type="Proteomes" id="UP000006034"/>
    </source>
</evidence>
<dbReference type="SUPFAM" id="SSF103481">
    <property type="entry name" value="Multidrug resistance efflux transporter EmrE"/>
    <property type="match status" value="2"/>
</dbReference>
<accession>E5Y474</accession>
<gene>
    <name evidence="10" type="ORF">HMPREF0179_00985</name>
</gene>
<dbReference type="PANTHER" id="PTHR22911">
    <property type="entry name" value="ACYL-MALONYL CONDENSING ENZYME-RELATED"/>
    <property type="match status" value="1"/>
</dbReference>
<feature type="transmembrane region" description="Helical" evidence="8">
    <location>
        <begin position="110"/>
        <end position="127"/>
    </location>
</feature>
<dbReference type="STRING" id="563192.HMPREF0179_00985"/>
<evidence type="ECO:0000256" key="8">
    <source>
        <dbReference type="SAM" id="Phobius"/>
    </source>
</evidence>
<organism evidence="10 11">
    <name type="scientific">Bilophila wadsworthia (strain 3_1_6)</name>
    <dbReference type="NCBI Taxonomy" id="563192"/>
    <lineage>
        <taxon>Bacteria</taxon>
        <taxon>Pseudomonadati</taxon>
        <taxon>Thermodesulfobacteriota</taxon>
        <taxon>Desulfovibrionia</taxon>
        <taxon>Desulfovibrionales</taxon>
        <taxon>Desulfovibrionaceae</taxon>
        <taxon>Bilophila</taxon>
    </lineage>
</organism>
<evidence type="ECO:0000259" key="9">
    <source>
        <dbReference type="Pfam" id="PF00892"/>
    </source>
</evidence>
<keyword evidence="4" id="KW-1003">Cell membrane</keyword>
<keyword evidence="11" id="KW-1185">Reference proteome</keyword>
<protein>
    <submittedName>
        <fullName evidence="10">Protein RarD</fullName>
    </submittedName>
</protein>
<feature type="transmembrane region" description="Helical" evidence="8">
    <location>
        <begin position="250"/>
        <end position="268"/>
    </location>
</feature>
<dbReference type="PANTHER" id="PTHR22911:SF137">
    <property type="entry name" value="SOLUTE CARRIER FAMILY 35 MEMBER G2-RELATED"/>
    <property type="match status" value="1"/>
</dbReference>
<comment type="caution">
    <text evidence="10">The sequence shown here is derived from an EMBL/GenBank/DDBJ whole genome shotgun (WGS) entry which is preliminary data.</text>
</comment>
<evidence type="ECO:0000256" key="6">
    <source>
        <dbReference type="ARBA" id="ARBA00022989"/>
    </source>
</evidence>